<protein>
    <recommendedName>
        <fullName evidence="12">Cytochrome P450</fullName>
    </recommendedName>
</protein>
<evidence type="ECO:0000256" key="1">
    <source>
        <dbReference type="ARBA" id="ARBA00001971"/>
    </source>
</evidence>
<dbReference type="GO" id="GO:0016020">
    <property type="term" value="C:membrane"/>
    <property type="evidence" value="ECO:0007669"/>
    <property type="project" value="UniProtKB-SubCell"/>
</dbReference>
<evidence type="ECO:0000256" key="3">
    <source>
        <dbReference type="ARBA" id="ARBA00022617"/>
    </source>
</evidence>
<dbReference type="STRING" id="79200.A0A166I0Y7"/>
<keyword evidence="9" id="KW-0503">Monooxygenase</keyword>
<keyword evidence="4" id="KW-0812">Transmembrane</keyword>
<dbReference type="InterPro" id="IPR036396">
    <property type="entry name" value="Cyt_P450_sf"/>
</dbReference>
<dbReference type="InterPro" id="IPR050651">
    <property type="entry name" value="Plant_Cytochrome_P450_Monoox"/>
</dbReference>
<dbReference type="Pfam" id="PF00067">
    <property type="entry name" value="p450"/>
    <property type="match status" value="1"/>
</dbReference>
<keyword evidence="8" id="KW-0408">Iron</keyword>
<dbReference type="EMBL" id="LNRQ01000001">
    <property type="protein sequence ID" value="KZN10635.1"/>
    <property type="molecule type" value="Genomic_DNA"/>
</dbReference>
<keyword evidence="6" id="KW-1133">Transmembrane helix</keyword>
<dbReference type="GO" id="GO:0020037">
    <property type="term" value="F:heme binding"/>
    <property type="evidence" value="ECO:0007669"/>
    <property type="project" value="InterPro"/>
</dbReference>
<evidence type="ECO:0008006" key="12">
    <source>
        <dbReference type="Google" id="ProtNLM"/>
    </source>
</evidence>
<evidence type="ECO:0000256" key="10">
    <source>
        <dbReference type="ARBA" id="ARBA00023136"/>
    </source>
</evidence>
<evidence type="ECO:0000256" key="4">
    <source>
        <dbReference type="ARBA" id="ARBA00022692"/>
    </source>
</evidence>
<comment type="cofactor">
    <cofactor evidence="1">
        <name>heme</name>
        <dbReference type="ChEBI" id="CHEBI:30413"/>
    </cofactor>
</comment>
<evidence type="ECO:0000256" key="7">
    <source>
        <dbReference type="ARBA" id="ARBA00023002"/>
    </source>
</evidence>
<accession>A0A166I0Y7</accession>
<reference evidence="11" key="1">
    <citation type="journal article" date="2016" name="Nat. Genet.">
        <title>A high-quality carrot genome assembly provides new insights into carotenoid accumulation and asterid genome evolution.</title>
        <authorList>
            <person name="Iorizzo M."/>
            <person name="Ellison S."/>
            <person name="Senalik D."/>
            <person name="Zeng P."/>
            <person name="Satapoomin P."/>
            <person name="Huang J."/>
            <person name="Bowman M."/>
            <person name="Iovene M."/>
            <person name="Sanseverino W."/>
            <person name="Cavagnaro P."/>
            <person name="Yildiz M."/>
            <person name="Macko-Podgorni A."/>
            <person name="Moranska E."/>
            <person name="Grzebelus E."/>
            <person name="Grzebelus D."/>
            <person name="Ashrafi H."/>
            <person name="Zheng Z."/>
            <person name="Cheng S."/>
            <person name="Spooner D."/>
            <person name="Van Deynze A."/>
            <person name="Simon P."/>
        </authorList>
    </citation>
    <scope>NUCLEOTIDE SEQUENCE [LARGE SCALE GENOMIC DNA]</scope>
    <source>
        <tissue evidence="11">Leaf</tissue>
    </source>
</reference>
<dbReference type="InterPro" id="IPR001128">
    <property type="entry name" value="Cyt_P450"/>
</dbReference>
<dbReference type="SUPFAM" id="SSF48264">
    <property type="entry name" value="Cytochrome P450"/>
    <property type="match status" value="1"/>
</dbReference>
<keyword evidence="7" id="KW-0560">Oxidoreductase</keyword>
<comment type="subcellular location">
    <subcellularLocation>
        <location evidence="2">Membrane</location>
    </subcellularLocation>
</comment>
<dbReference type="GO" id="GO:0016705">
    <property type="term" value="F:oxidoreductase activity, acting on paired donors, with incorporation or reduction of molecular oxygen"/>
    <property type="evidence" value="ECO:0007669"/>
    <property type="project" value="InterPro"/>
</dbReference>
<evidence type="ECO:0000256" key="8">
    <source>
        <dbReference type="ARBA" id="ARBA00023004"/>
    </source>
</evidence>
<dbReference type="PANTHER" id="PTHR47947">
    <property type="entry name" value="CYTOCHROME P450 82C3-RELATED"/>
    <property type="match status" value="1"/>
</dbReference>
<dbReference type="OMA" id="MARGWLE"/>
<sequence length="273" mass="31801">MAYNYAMFGLGPYGPYWQKMRKITRELLSVHHIEMFEHLRISEIKESVGDIYDFWLKNRSFQSHMVKIDINQWLGCLTQNIVLRTIVGKRYEWNDKNGIQFSERIRTVTGQVGKFYLRDYVSFLRWLDWGGHEKAMQEAAKETDRILTEWLGEHKLRRKAKDEQHDIMDMILTRMDEATSQDFEGFDPDTVVKATSLLQIAQSTIDKASKKLEIVKTDPMALKISVKESTKTCMLQENRSTVLDESKIEEILRVYLGRVGMMGGEEGGFGVKN</sequence>
<evidence type="ECO:0000256" key="5">
    <source>
        <dbReference type="ARBA" id="ARBA00022723"/>
    </source>
</evidence>
<comment type="caution">
    <text evidence="11">The sequence shown here is derived from an EMBL/GenBank/DDBJ whole genome shotgun (WGS) entry which is preliminary data.</text>
</comment>
<dbReference type="Gene3D" id="1.10.630.10">
    <property type="entry name" value="Cytochrome P450"/>
    <property type="match status" value="1"/>
</dbReference>
<keyword evidence="5" id="KW-0479">Metal-binding</keyword>
<keyword evidence="10" id="KW-0472">Membrane</keyword>
<keyword evidence="3" id="KW-0349">Heme</keyword>
<dbReference type="Gramene" id="KZN10635">
    <property type="protein sequence ID" value="KZN10635"/>
    <property type="gene ID" value="DCAR_003291"/>
</dbReference>
<dbReference type="PANTHER" id="PTHR47947:SF26">
    <property type="entry name" value="CYTOCHROME P450"/>
    <property type="match status" value="1"/>
</dbReference>
<dbReference type="GO" id="GO:0004497">
    <property type="term" value="F:monooxygenase activity"/>
    <property type="evidence" value="ECO:0007669"/>
    <property type="project" value="UniProtKB-KW"/>
</dbReference>
<evidence type="ECO:0000256" key="9">
    <source>
        <dbReference type="ARBA" id="ARBA00023033"/>
    </source>
</evidence>
<evidence type="ECO:0000313" key="11">
    <source>
        <dbReference type="EMBL" id="KZN10635.1"/>
    </source>
</evidence>
<name>A0A166I0Y7_DAUCS</name>
<gene>
    <name evidence="11" type="ORF">DCAR_003291</name>
</gene>
<dbReference type="GO" id="GO:0005506">
    <property type="term" value="F:iron ion binding"/>
    <property type="evidence" value="ECO:0007669"/>
    <property type="project" value="InterPro"/>
</dbReference>
<evidence type="ECO:0000256" key="6">
    <source>
        <dbReference type="ARBA" id="ARBA00022989"/>
    </source>
</evidence>
<organism evidence="11">
    <name type="scientific">Daucus carota subsp. sativus</name>
    <name type="common">Carrot</name>
    <dbReference type="NCBI Taxonomy" id="79200"/>
    <lineage>
        <taxon>Eukaryota</taxon>
        <taxon>Viridiplantae</taxon>
        <taxon>Streptophyta</taxon>
        <taxon>Embryophyta</taxon>
        <taxon>Tracheophyta</taxon>
        <taxon>Spermatophyta</taxon>
        <taxon>Magnoliopsida</taxon>
        <taxon>eudicotyledons</taxon>
        <taxon>Gunneridae</taxon>
        <taxon>Pentapetalae</taxon>
        <taxon>asterids</taxon>
        <taxon>campanulids</taxon>
        <taxon>Apiales</taxon>
        <taxon>Apiaceae</taxon>
        <taxon>Apioideae</taxon>
        <taxon>Scandiceae</taxon>
        <taxon>Daucinae</taxon>
        <taxon>Daucus</taxon>
        <taxon>Daucus sect. Daucus</taxon>
    </lineage>
</organism>
<proteinExistence type="predicted"/>
<dbReference type="AlphaFoldDB" id="A0A166I0Y7"/>
<evidence type="ECO:0000256" key="2">
    <source>
        <dbReference type="ARBA" id="ARBA00004370"/>
    </source>
</evidence>